<dbReference type="SUPFAM" id="SSF51905">
    <property type="entry name" value="FAD/NAD(P)-binding domain"/>
    <property type="match status" value="1"/>
</dbReference>
<dbReference type="InterPro" id="IPR041364">
    <property type="entry name" value="Rbx-bd"/>
</dbReference>
<feature type="domain" description="Rubredoxin binding" evidence="10">
    <location>
        <begin position="325"/>
        <end position="392"/>
    </location>
</feature>
<dbReference type="RefSeq" id="WP_311883995.1">
    <property type="nucleotide sequence ID" value="NZ_CP119391.1"/>
</dbReference>
<evidence type="ECO:0000256" key="2">
    <source>
        <dbReference type="ARBA" id="ARBA00004496"/>
    </source>
</evidence>
<comment type="cofactor">
    <cofactor evidence="1">
        <name>FAD</name>
        <dbReference type="ChEBI" id="CHEBI:57692"/>
    </cofactor>
</comment>
<keyword evidence="6" id="KW-0274">FAD</keyword>
<dbReference type="PANTHER" id="PTHR43429">
    <property type="entry name" value="PYRIDINE NUCLEOTIDE-DISULFIDE OXIDOREDUCTASE DOMAIN-CONTAINING"/>
    <property type="match status" value="1"/>
</dbReference>
<feature type="domain" description="FAD/NAD(P)-binding" evidence="9">
    <location>
        <begin position="7"/>
        <end position="299"/>
    </location>
</feature>
<dbReference type="Gene3D" id="3.30.390.120">
    <property type="match status" value="1"/>
</dbReference>
<keyword evidence="8" id="KW-0520">NAD</keyword>
<dbReference type="InterPro" id="IPR023753">
    <property type="entry name" value="FAD/NAD-binding_dom"/>
</dbReference>
<evidence type="ECO:0000256" key="4">
    <source>
        <dbReference type="ARBA" id="ARBA00022490"/>
    </source>
</evidence>
<comment type="similarity">
    <text evidence="3">Belongs to the FAD-dependent oxidoreductase family.</text>
</comment>
<organism evidence="11 12">
    <name type="scientific">Halomonas piscis</name>
    <dbReference type="NCBI Taxonomy" id="3031727"/>
    <lineage>
        <taxon>Bacteria</taxon>
        <taxon>Pseudomonadati</taxon>
        <taxon>Pseudomonadota</taxon>
        <taxon>Gammaproteobacteria</taxon>
        <taxon>Oceanospirillales</taxon>
        <taxon>Halomonadaceae</taxon>
        <taxon>Halomonas</taxon>
    </lineage>
</organism>
<evidence type="ECO:0000313" key="12">
    <source>
        <dbReference type="Proteomes" id="UP001301869"/>
    </source>
</evidence>
<dbReference type="PRINTS" id="PR00368">
    <property type="entry name" value="FADPNR"/>
</dbReference>
<dbReference type="InterPro" id="IPR036188">
    <property type="entry name" value="FAD/NAD-bd_sf"/>
</dbReference>
<protein>
    <submittedName>
        <fullName evidence="11">FAD-dependent oxidoreductase</fullName>
    </submittedName>
</protein>
<dbReference type="EMBL" id="CP119391">
    <property type="protein sequence ID" value="WNK20364.1"/>
    <property type="molecule type" value="Genomic_DNA"/>
</dbReference>
<sequence>MPVQHAELVIIGTGMAGVGLARALRQAGDHRSLALISQDSGDAYSKPLLSTGFAKRLPPDRLAQQKAAALADELDATLWTHTVVTDIDPDAGALTLRPQDTDSETAKRAHTLTFTTLVLATGAEPRLPFSVPAEAASRCFSVNDLDDYRRFHAALGDAPARVAIIGAGLVGCEFANDLHAGGHQVSLVAPEATPLPRLLPEAPGRALGEAFDAAGMALHLGRTPEHLGLDAEDNLAIKLDDGETLRADVALLATGLAPRTALAEAAGLEVVADGIVVDRTLATSHPRVYALGDVACIDGVSAMYVQPLQASAKALAKTLAGTPTPVRFGAWPVVVKTPLLPVVAYPPLTPPAHWQIEADGHNISALAEDENGHLLGFALTGDCVKRKVKLSRAAPALLG</sequence>
<evidence type="ECO:0000256" key="1">
    <source>
        <dbReference type="ARBA" id="ARBA00001974"/>
    </source>
</evidence>
<evidence type="ECO:0000313" key="11">
    <source>
        <dbReference type="EMBL" id="WNK20364.1"/>
    </source>
</evidence>
<comment type="subcellular location">
    <subcellularLocation>
        <location evidence="2">Cytoplasm</location>
    </subcellularLocation>
</comment>
<reference evidence="11 12" key="1">
    <citation type="submission" date="2023-03" db="EMBL/GenBank/DDBJ databases">
        <title>Halomonas sp. nov., isolated from Korean tranditional fermented seafood 'Jeotgal'.</title>
        <authorList>
            <person name="Kim B."/>
            <person name="Shin N.-R."/>
        </authorList>
    </citation>
    <scope>NUCLEOTIDE SEQUENCE [LARGE SCALE GENOMIC DNA]</scope>
    <source>
        <strain evidence="11 12">SG2L-4</strain>
    </source>
</reference>
<name>A0ABY9YZR3_9GAMM</name>
<evidence type="ECO:0000256" key="6">
    <source>
        <dbReference type="ARBA" id="ARBA00022827"/>
    </source>
</evidence>
<keyword evidence="4" id="KW-0963">Cytoplasm</keyword>
<evidence type="ECO:0000256" key="3">
    <source>
        <dbReference type="ARBA" id="ARBA00006442"/>
    </source>
</evidence>
<evidence type="ECO:0000256" key="7">
    <source>
        <dbReference type="ARBA" id="ARBA00023002"/>
    </source>
</evidence>
<dbReference type="PANTHER" id="PTHR43429:SF3">
    <property type="entry name" value="NITRITE REDUCTASE [NAD(P)H]"/>
    <property type="match status" value="1"/>
</dbReference>
<evidence type="ECO:0000259" key="9">
    <source>
        <dbReference type="Pfam" id="PF07992"/>
    </source>
</evidence>
<keyword evidence="5" id="KW-0285">Flavoprotein</keyword>
<dbReference type="InterPro" id="IPR050260">
    <property type="entry name" value="FAD-bd_OxRdtase"/>
</dbReference>
<dbReference type="Gene3D" id="3.50.50.60">
    <property type="entry name" value="FAD/NAD(P)-binding domain"/>
    <property type="match status" value="2"/>
</dbReference>
<dbReference type="Proteomes" id="UP001301869">
    <property type="component" value="Chromosome"/>
</dbReference>
<dbReference type="PRINTS" id="PR00411">
    <property type="entry name" value="PNDRDTASEI"/>
</dbReference>
<accession>A0ABY9YZR3</accession>
<dbReference type="Pfam" id="PF07992">
    <property type="entry name" value="Pyr_redox_2"/>
    <property type="match status" value="1"/>
</dbReference>
<evidence type="ECO:0000256" key="5">
    <source>
        <dbReference type="ARBA" id="ARBA00022630"/>
    </source>
</evidence>
<keyword evidence="7" id="KW-0560">Oxidoreductase</keyword>
<keyword evidence="12" id="KW-1185">Reference proteome</keyword>
<gene>
    <name evidence="11" type="ORF">P1P91_01370</name>
</gene>
<evidence type="ECO:0000256" key="8">
    <source>
        <dbReference type="ARBA" id="ARBA00023027"/>
    </source>
</evidence>
<evidence type="ECO:0000259" key="10">
    <source>
        <dbReference type="Pfam" id="PF18113"/>
    </source>
</evidence>
<dbReference type="Pfam" id="PF18113">
    <property type="entry name" value="Rbx_binding"/>
    <property type="match status" value="1"/>
</dbReference>
<proteinExistence type="inferred from homology"/>